<reference evidence="5 6" key="1">
    <citation type="journal article" date="2012" name="BMC Genomics">
        <title>Complete genome sequence of Saccharothrix espanaensis DSM 44229T and comparison to the other completely sequenced Pseudonocardiaceae.</title>
        <authorList>
            <person name="Strobel T."/>
            <person name="Al-Dilaimi A."/>
            <person name="Blom J."/>
            <person name="Gessner A."/>
            <person name="Kalinowski J."/>
            <person name="Luzhetska M."/>
            <person name="Puhler A."/>
            <person name="Szczepanowski R."/>
            <person name="Bechthold A."/>
            <person name="Ruckert C."/>
        </authorList>
    </citation>
    <scope>NUCLEOTIDE SEQUENCE [LARGE SCALE GENOMIC DNA]</scope>
    <source>
        <strain evidence="6">ATCC 51144 / DSM 44229 / JCM 9112 / NBRC 15066 / NRRL 15764</strain>
    </source>
</reference>
<evidence type="ECO:0000256" key="3">
    <source>
        <dbReference type="ARBA" id="ARBA00023163"/>
    </source>
</evidence>
<keyword evidence="2" id="KW-0238">DNA-binding</keyword>
<evidence type="ECO:0000313" key="5">
    <source>
        <dbReference type="EMBL" id="CCH33713.1"/>
    </source>
</evidence>
<dbReference type="BioCyc" id="SESP1179773:BN6_RS31155-MONOMER"/>
<protein>
    <recommendedName>
        <fullName evidence="4">HTH arsR-type domain-containing protein</fullName>
    </recommendedName>
</protein>
<feature type="domain" description="HTH arsR-type" evidence="4">
    <location>
        <begin position="19"/>
        <end position="112"/>
    </location>
</feature>
<evidence type="ECO:0000256" key="1">
    <source>
        <dbReference type="ARBA" id="ARBA00023015"/>
    </source>
</evidence>
<dbReference type="eggNOG" id="COG0640">
    <property type="taxonomic scope" value="Bacteria"/>
</dbReference>
<keyword evidence="1" id="KW-0805">Transcription regulation</keyword>
<dbReference type="OrthoDB" id="4471357at2"/>
<dbReference type="InterPro" id="IPR036390">
    <property type="entry name" value="WH_DNA-bd_sf"/>
</dbReference>
<dbReference type="EMBL" id="HE804045">
    <property type="protein sequence ID" value="CCH33713.1"/>
    <property type="molecule type" value="Genomic_DNA"/>
</dbReference>
<gene>
    <name evidence="5" type="ordered locus">BN6_64700</name>
</gene>
<dbReference type="SMART" id="SM00418">
    <property type="entry name" value="HTH_ARSR"/>
    <property type="match status" value="1"/>
</dbReference>
<dbReference type="InterPro" id="IPR036388">
    <property type="entry name" value="WH-like_DNA-bd_sf"/>
</dbReference>
<dbReference type="PANTHER" id="PTHR33154">
    <property type="entry name" value="TRANSCRIPTIONAL REGULATOR, ARSR FAMILY"/>
    <property type="match status" value="1"/>
</dbReference>
<dbReference type="HOGENOM" id="CLU_097806_4_2_11"/>
<dbReference type="AlphaFoldDB" id="K0KAR7"/>
<accession>K0KAR7</accession>
<proteinExistence type="predicted"/>
<evidence type="ECO:0000259" key="4">
    <source>
        <dbReference type="PROSITE" id="PS50987"/>
    </source>
</evidence>
<name>K0KAR7_SACES</name>
<keyword evidence="6" id="KW-1185">Reference proteome</keyword>
<evidence type="ECO:0000313" key="6">
    <source>
        <dbReference type="Proteomes" id="UP000006281"/>
    </source>
</evidence>
<dbReference type="SUPFAM" id="SSF46785">
    <property type="entry name" value="Winged helix' DNA-binding domain"/>
    <property type="match status" value="1"/>
</dbReference>
<dbReference type="PATRIC" id="fig|1179773.3.peg.6522"/>
<dbReference type="InterPro" id="IPR051081">
    <property type="entry name" value="HTH_MetalResp_TranReg"/>
</dbReference>
<dbReference type="Proteomes" id="UP000006281">
    <property type="component" value="Chromosome"/>
</dbReference>
<dbReference type="GO" id="GO:0003677">
    <property type="term" value="F:DNA binding"/>
    <property type="evidence" value="ECO:0007669"/>
    <property type="project" value="UniProtKB-KW"/>
</dbReference>
<dbReference type="KEGG" id="sesp:BN6_64700"/>
<dbReference type="CDD" id="cd00090">
    <property type="entry name" value="HTH_ARSR"/>
    <property type="match status" value="1"/>
</dbReference>
<dbReference type="Gene3D" id="1.10.10.10">
    <property type="entry name" value="Winged helix-like DNA-binding domain superfamily/Winged helix DNA-binding domain"/>
    <property type="match status" value="1"/>
</dbReference>
<dbReference type="InterPro" id="IPR001845">
    <property type="entry name" value="HTH_ArsR_DNA-bd_dom"/>
</dbReference>
<dbReference type="PRINTS" id="PR00778">
    <property type="entry name" value="HTHARSR"/>
</dbReference>
<dbReference type="GO" id="GO:0003700">
    <property type="term" value="F:DNA-binding transcription factor activity"/>
    <property type="evidence" value="ECO:0007669"/>
    <property type="project" value="InterPro"/>
</dbReference>
<dbReference type="Pfam" id="PF01022">
    <property type="entry name" value="HTH_5"/>
    <property type="match status" value="1"/>
</dbReference>
<keyword evidence="3" id="KW-0804">Transcription</keyword>
<sequence length="135" mass="14790">MFATHRTSNLVRVRHQDVDPPVDQLRLTEVMAALSDPLRVGLVRLLADGVERNFGEFDAPVAKSTLSHHLRTLRAAGVTSSRNEGTRCFIRLRRDDLAARFPDLLDAVLASAVDDAVGDHVRLRSGEPGQCDPPG</sequence>
<organism evidence="5 6">
    <name type="scientific">Saccharothrix espanaensis (strain ATCC 51144 / DSM 44229 / JCM 9112 / NBRC 15066 / NRRL 15764)</name>
    <dbReference type="NCBI Taxonomy" id="1179773"/>
    <lineage>
        <taxon>Bacteria</taxon>
        <taxon>Bacillati</taxon>
        <taxon>Actinomycetota</taxon>
        <taxon>Actinomycetes</taxon>
        <taxon>Pseudonocardiales</taxon>
        <taxon>Pseudonocardiaceae</taxon>
        <taxon>Saccharothrix</taxon>
    </lineage>
</organism>
<evidence type="ECO:0000256" key="2">
    <source>
        <dbReference type="ARBA" id="ARBA00023125"/>
    </source>
</evidence>
<dbReference type="PANTHER" id="PTHR33154:SF12">
    <property type="entry name" value="TRANSCRIPTIONAL REGULATORY PROTEIN"/>
    <property type="match status" value="1"/>
</dbReference>
<dbReference type="PROSITE" id="PS50987">
    <property type="entry name" value="HTH_ARSR_2"/>
    <property type="match status" value="1"/>
</dbReference>
<dbReference type="InterPro" id="IPR011991">
    <property type="entry name" value="ArsR-like_HTH"/>
</dbReference>